<feature type="transmembrane region" description="Helical" evidence="1">
    <location>
        <begin position="20"/>
        <end position="41"/>
    </location>
</feature>
<keyword evidence="1" id="KW-0472">Membrane</keyword>
<protein>
    <submittedName>
        <fullName evidence="2">Uncharacterized protein</fullName>
    </submittedName>
</protein>
<feature type="transmembrane region" description="Helical" evidence="1">
    <location>
        <begin position="47"/>
        <end position="68"/>
    </location>
</feature>
<accession>A0A142W0H2</accession>
<organism evidence="2 3">
    <name type="scientific">Sphingopyxis terrae subsp. terrae NBRC 15098</name>
    <dbReference type="NCBI Taxonomy" id="1219058"/>
    <lineage>
        <taxon>Bacteria</taxon>
        <taxon>Pseudomonadati</taxon>
        <taxon>Pseudomonadota</taxon>
        <taxon>Alphaproteobacteria</taxon>
        <taxon>Sphingomonadales</taxon>
        <taxon>Sphingomonadaceae</taxon>
        <taxon>Sphingopyxis</taxon>
    </lineage>
</organism>
<evidence type="ECO:0000256" key="1">
    <source>
        <dbReference type="SAM" id="Phobius"/>
    </source>
</evidence>
<dbReference type="NCBIfam" id="NF041635">
    <property type="entry name" value="STM3941_fam"/>
    <property type="match status" value="1"/>
</dbReference>
<dbReference type="STRING" id="1219058.AOA14_10510"/>
<evidence type="ECO:0000313" key="2">
    <source>
        <dbReference type="EMBL" id="AMU95037.1"/>
    </source>
</evidence>
<keyword evidence="1" id="KW-1133">Transmembrane helix</keyword>
<dbReference type="Proteomes" id="UP000076234">
    <property type="component" value="Chromosome"/>
</dbReference>
<reference evidence="3" key="1">
    <citation type="submission" date="2015-11" db="EMBL/GenBank/DDBJ databases">
        <title>Complete genome sequence of a polyethylene glycol-degrading strain Sphingopyxis terrae strain 203-1 (NBRC 15098).</title>
        <authorList>
            <person name="Yoshiyuki O."/>
            <person name="Shouta N."/>
            <person name="Nagata Y."/>
            <person name="Numata M."/>
            <person name="Tsuchikane K."/>
            <person name="Hosoyama A."/>
            <person name="Yamazoe A."/>
            <person name="Tsuda M."/>
            <person name="Fujita N."/>
            <person name="Kawai F."/>
        </authorList>
    </citation>
    <scope>NUCLEOTIDE SEQUENCE [LARGE SCALE GENOMIC DNA]</scope>
    <source>
        <strain evidence="3">203-1</strain>
    </source>
</reference>
<dbReference type="InterPro" id="IPR048136">
    <property type="entry name" value="STM3941-like"/>
</dbReference>
<dbReference type="RefSeq" id="WP_062901763.1">
    <property type="nucleotide sequence ID" value="NZ_CP013342.1"/>
</dbReference>
<dbReference type="EMBL" id="CP013342">
    <property type="protein sequence ID" value="AMU95037.1"/>
    <property type="molecule type" value="Genomic_DNA"/>
</dbReference>
<gene>
    <name evidence="2" type="ORF">AOA14_10510</name>
</gene>
<evidence type="ECO:0000313" key="3">
    <source>
        <dbReference type="Proteomes" id="UP000076234"/>
    </source>
</evidence>
<proteinExistence type="predicted"/>
<dbReference type="AlphaFoldDB" id="A0A142W0H2"/>
<keyword evidence="1" id="KW-0812">Transmembrane</keyword>
<sequence length="186" mass="20690">MSGAAASGEVFEAYYSIPRLLLALAGALAFVAAALLMANTGFVSGSWLVAGAAIAGIAFFGFVAAIIVRRLFDRRVQLRIDAKGIMVREWSDQVIAHRSIRRASDMGQFVGLFLHKPEKYPTTNPMRRFLLRVGGELQRSAGDIYIVKYQYDRRAEAIFDALDRMRPRTAFEEEVERRVAKARASS</sequence>
<name>A0A142W0H2_9SPHN</name>
<reference evidence="2 3" key="2">
    <citation type="journal article" date="2016" name="Genome Announc.">
        <title>Complete Genome Sequence of Sphingopyxis terrae Strain 203-1 (NBRC 111660), a Polyethylene Glycol Degrader.</title>
        <authorList>
            <person name="Ohtsubo Y."/>
            <person name="Nonoyama S."/>
            <person name="Nagata Y."/>
            <person name="Numata M."/>
            <person name="Tsuchikane K."/>
            <person name="Hosoyama A."/>
            <person name="Yamazoe A."/>
            <person name="Tsuda M."/>
            <person name="Fujita N."/>
            <person name="Kawai F."/>
        </authorList>
    </citation>
    <scope>NUCLEOTIDE SEQUENCE [LARGE SCALE GENOMIC DNA]</scope>
    <source>
        <strain evidence="2 3">203-1</strain>
    </source>
</reference>
<dbReference type="KEGG" id="ster:AOA14_10510"/>